<dbReference type="Proteomes" id="UP000024635">
    <property type="component" value="Unassembled WGS sequence"/>
</dbReference>
<keyword evidence="2" id="KW-1185">Reference proteome</keyword>
<reference evidence="2" key="1">
    <citation type="journal article" date="2015" name="Nat. Genet.">
        <title>The genome and transcriptome of the zoonotic hookworm Ancylostoma ceylanicum identify infection-specific gene families.</title>
        <authorList>
            <person name="Schwarz E.M."/>
            <person name="Hu Y."/>
            <person name="Antoshechkin I."/>
            <person name="Miller M.M."/>
            <person name="Sternberg P.W."/>
            <person name="Aroian R.V."/>
        </authorList>
    </citation>
    <scope>NUCLEOTIDE SEQUENCE</scope>
    <source>
        <strain evidence="2">HY135</strain>
    </source>
</reference>
<accession>A0A016V3Z3</accession>
<organism evidence="1 2">
    <name type="scientific">Ancylostoma ceylanicum</name>
    <dbReference type="NCBI Taxonomy" id="53326"/>
    <lineage>
        <taxon>Eukaryota</taxon>
        <taxon>Metazoa</taxon>
        <taxon>Ecdysozoa</taxon>
        <taxon>Nematoda</taxon>
        <taxon>Chromadorea</taxon>
        <taxon>Rhabditida</taxon>
        <taxon>Rhabditina</taxon>
        <taxon>Rhabditomorpha</taxon>
        <taxon>Strongyloidea</taxon>
        <taxon>Ancylostomatidae</taxon>
        <taxon>Ancylostomatinae</taxon>
        <taxon>Ancylostoma</taxon>
    </lineage>
</organism>
<proteinExistence type="predicted"/>
<dbReference type="EMBL" id="JARK01001354">
    <property type="protein sequence ID" value="EYC21727.1"/>
    <property type="molecule type" value="Genomic_DNA"/>
</dbReference>
<sequence>MSVIAFSSGVPACTGLGQYTMQRDVKDDVVQKVILYSPGKDVVSMSSVSFGECALRAGAAHKQNHFMLLTHPTAILYAVIGEACGSKSQIIKVYDCYLEEMAGRILEDPYKSLDEPKSLGMYPLVYDIDEQPGVNVRLMTHAAIDTWKKYIPHVTFGTFGCNYRHENGAHKYLCIFN</sequence>
<dbReference type="Pfam" id="PF17641">
    <property type="entry name" value="ASPRs"/>
    <property type="match status" value="1"/>
</dbReference>
<gene>
    <name evidence="1" type="primary">Acey_s0018.g3499</name>
    <name evidence="1" type="synonym">ASPR-s0018.g3499</name>
    <name evidence="1" type="ORF">Y032_0018g3499</name>
</gene>
<evidence type="ECO:0000313" key="2">
    <source>
        <dbReference type="Proteomes" id="UP000024635"/>
    </source>
</evidence>
<name>A0A016V3Z3_9BILA</name>
<evidence type="ECO:0000313" key="1">
    <source>
        <dbReference type="EMBL" id="EYC21727.1"/>
    </source>
</evidence>
<protein>
    <submittedName>
        <fullName evidence="1">Uncharacterized protein</fullName>
    </submittedName>
</protein>
<dbReference type="InterPro" id="IPR035109">
    <property type="entry name" value="ASPR"/>
</dbReference>
<comment type="caution">
    <text evidence="1">The sequence shown here is derived from an EMBL/GenBank/DDBJ whole genome shotgun (WGS) entry which is preliminary data.</text>
</comment>
<dbReference type="AlphaFoldDB" id="A0A016V3Z3"/>